<evidence type="ECO:0000313" key="3">
    <source>
        <dbReference type="EMBL" id="MSR90072.1"/>
    </source>
</evidence>
<evidence type="ECO:0000259" key="2">
    <source>
        <dbReference type="Pfam" id="PF02748"/>
    </source>
</evidence>
<dbReference type="InterPro" id="IPR036792">
    <property type="entry name" value="Asp_carbatrfase_reg_C_sf"/>
</dbReference>
<keyword evidence="3" id="KW-0808">Transferase</keyword>
<dbReference type="Proteomes" id="UP000460287">
    <property type="component" value="Unassembled WGS sequence"/>
</dbReference>
<sequence>MDNNYKCNNPKCITTTEKYIHQKFTKIKNKEDMYRCIYCDHEQRIK</sequence>
<evidence type="ECO:0000256" key="1">
    <source>
        <dbReference type="ARBA" id="ARBA00022975"/>
    </source>
</evidence>
<organism evidence="3 4">
    <name type="scientific">Inconstantimicrobium porci</name>
    <dbReference type="NCBI Taxonomy" id="2652291"/>
    <lineage>
        <taxon>Bacteria</taxon>
        <taxon>Bacillati</taxon>
        <taxon>Bacillota</taxon>
        <taxon>Clostridia</taxon>
        <taxon>Eubacteriales</taxon>
        <taxon>Clostridiaceae</taxon>
        <taxon>Inconstantimicrobium</taxon>
    </lineage>
</organism>
<dbReference type="Pfam" id="PF02748">
    <property type="entry name" value="PyrI_C"/>
    <property type="match status" value="1"/>
</dbReference>
<gene>
    <name evidence="3" type="ORF">FYJ33_01255</name>
</gene>
<dbReference type="GO" id="GO:0016740">
    <property type="term" value="F:transferase activity"/>
    <property type="evidence" value="ECO:0007669"/>
    <property type="project" value="UniProtKB-KW"/>
</dbReference>
<dbReference type="EMBL" id="VULX01000001">
    <property type="protein sequence ID" value="MSR90072.1"/>
    <property type="molecule type" value="Genomic_DNA"/>
</dbReference>
<accession>A0A7X2MVX8</accession>
<feature type="domain" description="Aspartate carbamoyltransferase regulatory subunit C-terminal" evidence="2">
    <location>
        <begin position="6"/>
        <end position="43"/>
    </location>
</feature>
<proteinExistence type="predicted"/>
<reference evidence="3 4" key="1">
    <citation type="submission" date="2019-08" db="EMBL/GenBank/DDBJ databases">
        <title>In-depth cultivation of the pig gut microbiome towards novel bacterial diversity and tailored functional studies.</title>
        <authorList>
            <person name="Wylensek D."/>
            <person name="Hitch T.C.A."/>
            <person name="Clavel T."/>
        </authorList>
    </citation>
    <scope>NUCLEOTIDE SEQUENCE [LARGE SCALE GENOMIC DNA]</scope>
    <source>
        <strain evidence="3 4">WCA-383-APC-5B</strain>
    </source>
</reference>
<keyword evidence="1" id="KW-0665">Pyrimidine biosynthesis</keyword>
<dbReference type="Gene3D" id="2.30.30.20">
    <property type="entry name" value="Aspartate carbamoyltransferase regulatory subunit, C-terminal domain"/>
    <property type="match status" value="1"/>
</dbReference>
<keyword evidence="4" id="KW-1185">Reference proteome</keyword>
<dbReference type="InterPro" id="IPR020542">
    <property type="entry name" value="Asp_carbamoyltrfase_reg_C"/>
</dbReference>
<protein>
    <submittedName>
        <fullName evidence="3">Aspartate carbamoyltransferase</fullName>
    </submittedName>
</protein>
<dbReference type="RefSeq" id="WP_154529948.1">
    <property type="nucleotide sequence ID" value="NZ_JAQXTV010000216.1"/>
</dbReference>
<name>A0A7X2MVX8_9CLOT</name>
<dbReference type="SUPFAM" id="SSF57825">
    <property type="entry name" value="Aspartate carbamoyltransferase, Regulatory-chain, C-terminal domain"/>
    <property type="match status" value="1"/>
</dbReference>
<comment type="caution">
    <text evidence="3">The sequence shown here is derived from an EMBL/GenBank/DDBJ whole genome shotgun (WGS) entry which is preliminary data.</text>
</comment>
<evidence type="ECO:0000313" key="4">
    <source>
        <dbReference type="Proteomes" id="UP000460287"/>
    </source>
</evidence>
<dbReference type="GO" id="GO:0006221">
    <property type="term" value="P:pyrimidine nucleotide biosynthetic process"/>
    <property type="evidence" value="ECO:0007669"/>
    <property type="project" value="UniProtKB-KW"/>
</dbReference>
<dbReference type="AlphaFoldDB" id="A0A7X2MVX8"/>